<organism evidence="2 3">
    <name type="scientific">Ilyodon furcidens</name>
    <name type="common">goldbreast splitfin</name>
    <dbReference type="NCBI Taxonomy" id="33524"/>
    <lineage>
        <taxon>Eukaryota</taxon>
        <taxon>Metazoa</taxon>
        <taxon>Chordata</taxon>
        <taxon>Craniata</taxon>
        <taxon>Vertebrata</taxon>
        <taxon>Euteleostomi</taxon>
        <taxon>Actinopterygii</taxon>
        <taxon>Neopterygii</taxon>
        <taxon>Teleostei</taxon>
        <taxon>Neoteleostei</taxon>
        <taxon>Acanthomorphata</taxon>
        <taxon>Ovalentaria</taxon>
        <taxon>Atherinomorphae</taxon>
        <taxon>Cyprinodontiformes</taxon>
        <taxon>Goodeidae</taxon>
        <taxon>Ilyodon</taxon>
    </lineage>
</organism>
<sequence>MEVISSSSKVGGNSGELEDQQTAAETRNQRDELQQKLDRLTLIQKANLKQRKLVNKSLSDLLCASLFLVKPQRDRDNDDQQISRGEIKPEPQKHHFIGQILI</sequence>
<gene>
    <name evidence="2" type="ORF">ILYODFUR_022592</name>
</gene>
<dbReference type="Proteomes" id="UP001482620">
    <property type="component" value="Unassembled WGS sequence"/>
</dbReference>
<protein>
    <submittedName>
        <fullName evidence="2">Uncharacterized protein</fullName>
    </submittedName>
</protein>
<dbReference type="EMBL" id="JAHRIQ010014089">
    <property type="protein sequence ID" value="MEQ2225930.1"/>
    <property type="molecule type" value="Genomic_DNA"/>
</dbReference>
<comment type="caution">
    <text evidence="2">The sequence shown here is derived from an EMBL/GenBank/DDBJ whole genome shotgun (WGS) entry which is preliminary data.</text>
</comment>
<evidence type="ECO:0000256" key="1">
    <source>
        <dbReference type="SAM" id="MobiDB-lite"/>
    </source>
</evidence>
<keyword evidence="3" id="KW-1185">Reference proteome</keyword>
<reference evidence="2 3" key="1">
    <citation type="submission" date="2021-06" db="EMBL/GenBank/DDBJ databases">
        <authorList>
            <person name="Palmer J.M."/>
        </authorList>
    </citation>
    <scope>NUCLEOTIDE SEQUENCE [LARGE SCALE GENOMIC DNA]</scope>
    <source>
        <strain evidence="3">if_2019</strain>
        <tissue evidence="2">Muscle</tissue>
    </source>
</reference>
<accession>A0ABV0SZ81</accession>
<evidence type="ECO:0000313" key="3">
    <source>
        <dbReference type="Proteomes" id="UP001482620"/>
    </source>
</evidence>
<proteinExistence type="predicted"/>
<name>A0ABV0SZ81_9TELE</name>
<feature type="compositionally biased region" description="Polar residues" evidence="1">
    <location>
        <begin position="1"/>
        <end position="11"/>
    </location>
</feature>
<evidence type="ECO:0000313" key="2">
    <source>
        <dbReference type="EMBL" id="MEQ2225930.1"/>
    </source>
</evidence>
<feature type="region of interest" description="Disordered" evidence="1">
    <location>
        <begin position="1"/>
        <end position="31"/>
    </location>
</feature>